<evidence type="ECO:0000256" key="1">
    <source>
        <dbReference type="ARBA" id="ARBA00012060"/>
    </source>
</evidence>
<proteinExistence type="predicted"/>
<dbReference type="EMBL" id="UINC01022328">
    <property type="protein sequence ID" value="SVA91706.1"/>
    <property type="molecule type" value="Genomic_DNA"/>
</dbReference>
<dbReference type="AlphaFoldDB" id="A0A381ZR45"/>
<organism evidence="3">
    <name type="scientific">marine metagenome</name>
    <dbReference type="NCBI Taxonomy" id="408172"/>
    <lineage>
        <taxon>unclassified sequences</taxon>
        <taxon>metagenomes</taxon>
        <taxon>ecological metagenomes</taxon>
    </lineage>
</organism>
<dbReference type="PIRSF" id="PIRSF001399">
    <property type="entry name" value="DHquinase_II"/>
    <property type="match status" value="1"/>
</dbReference>
<dbReference type="Pfam" id="PF01220">
    <property type="entry name" value="DHquinase_II"/>
    <property type="match status" value="1"/>
</dbReference>
<keyword evidence="2" id="KW-0456">Lyase</keyword>
<dbReference type="InterPro" id="IPR001874">
    <property type="entry name" value="DHquinase_II"/>
</dbReference>
<dbReference type="Gene3D" id="3.40.50.9100">
    <property type="entry name" value="Dehydroquinase, class II"/>
    <property type="match status" value="1"/>
</dbReference>
<dbReference type="InterPro" id="IPR036441">
    <property type="entry name" value="DHquinase_II_sf"/>
</dbReference>
<evidence type="ECO:0000256" key="2">
    <source>
        <dbReference type="ARBA" id="ARBA00023239"/>
    </source>
</evidence>
<dbReference type="PANTHER" id="PTHR21272">
    <property type="entry name" value="CATABOLIC 3-DEHYDROQUINASE"/>
    <property type="match status" value="1"/>
</dbReference>
<dbReference type="SUPFAM" id="SSF52304">
    <property type="entry name" value="Type II 3-dehydroquinate dehydratase"/>
    <property type="match status" value="1"/>
</dbReference>
<dbReference type="GO" id="GO:0003855">
    <property type="term" value="F:3-dehydroquinate dehydratase activity"/>
    <property type="evidence" value="ECO:0007669"/>
    <property type="project" value="UniProtKB-EC"/>
</dbReference>
<accession>A0A381ZR45</accession>
<reference evidence="3" key="1">
    <citation type="submission" date="2018-05" db="EMBL/GenBank/DDBJ databases">
        <authorList>
            <person name="Lanie J.A."/>
            <person name="Ng W.-L."/>
            <person name="Kazmierczak K.M."/>
            <person name="Andrzejewski T.M."/>
            <person name="Davidsen T.M."/>
            <person name="Wayne K.J."/>
            <person name="Tettelin H."/>
            <person name="Glass J.I."/>
            <person name="Rusch D."/>
            <person name="Podicherti R."/>
            <person name="Tsui H.-C.T."/>
            <person name="Winkler M.E."/>
        </authorList>
    </citation>
    <scope>NUCLEOTIDE SEQUENCE</scope>
</reference>
<sequence length="160" mass="17211">MRVNESDTTNRWKIALLNGLNMTNLGQRDKHVYGTIGSLQELEDLVASVATKLGAGIISFHSNHEGDLIDFIENDPTIDAYMINPGGLWAYGEPTRIALVQTGKPFVEVHFANIFATGHASVFTESAAGTVMGFRHHGYLGALIGLVAELDSGRLAGISD</sequence>
<dbReference type="EC" id="4.2.1.10" evidence="1"/>
<gene>
    <name evidence="3" type="ORF">METZ01_LOCUS144560</name>
</gene>
<name>A0A381ZR45_9ZZZZ</name>
<dbReference type="PANTHER" id="PTHR21272:SF3">
    <property type="entry name" value="CATABOLIC 3-DEHYDROQUINASE"/>
    <property type="match status" value="1"/>
</dbReference>
<evidence type="ECO:0000313" key="3">
    <source>
        <dbReference type="EMBL" id="SVA91706.1"/>
    </source>
</evidence>
<dbReference type="GO" id="GO:0019631">
    <property type="term" value="P:quinate catabolic process"/>
    <property type="evidence" value="ECO:0007669"/>
    <property type="project" value="TreeGrafter"/>
</dbReference>
<protein>
    <recommendedName>
        <fullName evidence="1">3-dehydroquinate dehydratase</fullName>
        <ecNumber evidence="1">4.2.1.10</ecNumber>
    </recommendedName>
</protein>